<name>A0A9P7QW86_9PEZI</name>
<proteinExistence type="predicted"/>
<dbReference type="Proteomes" id="UP000699042">
    <property type="component" value="Unassembled WGS sequence"/>
</dbReference>
<evidence type="ECO:0000313" key="2">
    <source>
        <dbReference type="Proteomes" id="UP000699042"/>
    </source>
</evidence>
<evidence type="ECO:0000313" key="1">
    <source>
        <dbReference type="EMBL" id="KAG7043320.1"/>
    </source>
</evidence>
<comment type="caution">
    <text evidence="1">The sequence shown here is derived from an EMBL/GenBank/DDBJ whole genome shotgun (WGS) entry which is preliminary data.</text>
</comment>
<keyword evidence="2" id="KW-1185">Reference proteome</keyword>
<reference evidence="1" key="1">
    <citation type="submission" date="2021-05" db="EMBL/GenBank/DDBJ databases">
        <title>Comparative genomics of three Colletotrichum scovillei strains and genetic complementation revealed genes involved fungal growth and virulence on chili pepper.</title>
        <authorList>
            <person name="Hsieh D.-K."/>
            <person name="Chuang S.-C."/>
            <person name="Chen C.-Y."/>
            <person name="Chao Y.-T."/>
            <person name="Lu M.-Y.J."/>
            <person name="Lee M.-H."/>
            <person name="Shih M.-C."/>
        </authorList>
    </citation>
    <scope>NUCLEOTIDE SEQUENCE</scope>
    <source>
        <strain evidence="1">Coll-153</strain>
    </source>
</reference>
<accession>A0A9P7QW86</accession>
<dbReference type="AlphaFoldDB" id="A0A9P7QW86"/>
<organism evidence="1 2">
    <name type="scientific">Colletotrichum scovillei</name>
    <dbReference type="NCBI Taxonomy" id="1209932"/>
    <lineage>
        <taxon>Eukaryota</taxon>
        <taxon>Fungi</taxon>
        <taxon>Dikarya</taxon>
        <taxon>Ascomycota</taxon>
        <taxon>Pezizomycotina</taxon>
        <taxon>Sordariomycetes</taxon>
        <taxon>Hypocreomycetidae</taxon>
        <taxon>Glomerellales</taxon>
        <taxon>Glomerellaceae</taxon>
        <taxon>Colletotrichum</taxon>
        <taxon>Colletotrichum acutatum species complex</taxon>
    </lineage>
</organism>
<dbReference type="EMBL" id="JAESDN010000012">
    <property type="protein sequence ID" value="KAG7043320.1"/>
    <property type="molecule type" value="Genomic_DNA"/>
</dbReference>
<protein>
    <submittedName>
        <fullName evidence="1">Uncharacterized protein</fullName>
    </submittedName>
</protein>
<sequence length="555" mass="63514">MPSHQLRPALPGCAGPDSIPTEVFFAIIEAFLADAKASARAIEWRLEYEEDAPSNFRLALTGDLGYPGPLSIHRFRHISLPLQINKECRRLTSRVFMPIPSQHFYSQGTSPDIFVLPHLDLFRVPKVGKNSFGNLLDSVIYLPTFKAFTLMQQIRRFHILEFNMTILEVVENLPQLKEVIFNGESLIDTIEMSDTKCLLGMIPMDADNFPEWSDYHLPEKTKFGSFWNPFGCRSVRVYGKVSGSRLSTFEVYNTSDDPDAESPSIKFLKPEYTCSQCLSAINDGNKSETCPVGPASLPSGIFMAIVDILISEAVQSACPIFWTEVNLDISTISLYTRKHERVVYETRKRFASFRLPSQINRMSQEMVRQRFFEARIYTYMGIRDEEPVYGWALPDIDVFPIEDDYFRTSLEGIRLLRKMRNIMLPSSEKPTSSAFPAVPDNFSIILSLLPKLRKVVYLPEQVKFWCRRSRSALPSPRPSEPVEIGDRIDLNLHLLTSKVNDISNWENLEKKKVRLYVADGEGSAEIIQTTEGFRMKYLTPDETKDYKFLSGWMIL</sequence>
<gene>
    <name evidence="1" type="ORF">JMJ77_003026</name>
</gene>